<evidence type="ECO:0000256" key="2">
    <source>
        <dbReference type="SAM" id="MobiDB-lite"/>
    </source>
</evidence>
<proteinExistence type="predicted"/>
<dbReference type="GO" id="GO:0004674">
    <property type="term" value="F:protein serine/threonine kinase activity"/>
    <property type="evidence" value="ECO:0007669"/>
    <property type="project" value="UniProtKB-KW"/>
</dbReference>
<dbReference type="Gene3D" id="3.30.565.10">
    <property type="entry name" value="Histidine kinase-like ATPase, C-terminal domain"/>
    <property type="match status" value="1"/>
</dbReference>
<dbReference type="GO" id="GO:0005524">
    <property type="term" value="F:ATP binding"/>
    <property type="evidence" value="ECO:0007669"/>
    <property type="project" value="UniProtKB-KW"/>
</dbReference>
<dbReference type="InterPro" id="IPR050267">
    <property type="entry name" value="Anti-sigma-factor_SerPK"/>
</dbReference>
<name>A0A5M6CY34_9BACT</name>
<evidence type="ECO:0000259" key="3">
    <source>
        <dbReference type="Pfam" id="PF13581"/>
    </source>
</evidence>
<dbReference type="InterPro" id="IPR003594">
    <property type="entry name" value="HATPase_dom"/>
</dbReference>
<evidence type="ECO:0000313" key="5">
    <source>
        <dbReference type="Proteomes" id="UP000324479"/>
    </source>
</evidence>
<keyword evidence="1" id="KW-0418">Kinase</keyword>
<protein>
    <submittedName>
        <fullName evidence="4">ATP-binding protein</fullName>
    </submittedName>
</protein>
<accession>A0A5M6CY34</accession>
<reference evidence="4 5" key="1">
    <citation type="submission" date="2019-08" db="EMBL/GenBank/DDBJ databases">
        <authorList>
            <person name="Dhanesh K."/>
            <person name="Kumar G."/>
            <person name="Sasikala C."/>
            <person name="Venkata Ramana C."/>
        </authorList>
    </citation>
    <scope>NUCLEOTIDE SEQUENCE [LARGE SCALE GENOMIC DNA]</scope>
    <source>
        <strain evidence="4 5">JC645</strain>
    </source>
</reference>
<dbReference type="PANTHER" id="PTHR35526:SF3">
    <property type="entry name" value="ANTI-SIGMA-F FACTOR RSBW"/>
    <property type="match status" value="1"/>
</dbReference>
<gene>
    <name evidence="4" type="ORF">FYK55_22100</name>
</gene>
<dbReference type="CDD" id="cd16936">
    <property type="entry name" value="HATPase_RsbW-like"/>
    <property type="match status" value="1"/>
</dbReference>
<keyword evidence="4" id="KW-0547">Nucleotide-binding</keyword>
<keyword evidence="4" id="KW-0067">ATP-binding</keyword>
<dbReference type="EMBL" id="VWOX01000015">
    <property type="protein sequence ID" value="KAA5540013.1"/>
    <property type="molecule type" value="Genomic_DNA"/>
</dbReference>
<dbReference type="SUPFAM" id="SSF55874">
    <property type="entry name" value="ATPase domain of HSP90 chaperone/DNA topoisomerase II/histidine kinase"/>
    <property type="match status" value="1"/>
</dbReference>
<keyword evidence="1" id="KW-0723">Serine/threonine-protein kinase</keyword>
<feature type="region of interest" description="Disordered" evidence="2">
    <location>
        <begin position="92"/>
        <end position="112"/>
    </location>
</feature>
<dbReference type="InterPro" id="IPR036890">
    <property type="entry name" value="HATPase_C_sf"/>
</dbReference>
<keyword evidence="1" id="KW-0808">Transferase</keyword>
<evidence type="ECO:0000256" key="1">
    <source>
        <dbReference type="ARBA" id="ARBA00022527"/>
    </source>
</evidence>
<dbReference type="Pfam" id="PF13581">
    <property type="entry name" value="HATPase_c_2"/>
    <property type="match status" value="1"/>
</dbReference>
<sequence>MVVCMSSTGTPWTFRREIPSDTSIGSELVAGLLDAMTDRDWPPADLFRTQLAYEEAIVNAIRHGNQCDPDKTVLVEMTCEAERLLIRITDQGDGFDPASVPDPRDEDRLETPGGRGVLLIHEIMSEVAYNDVGNQITMVKIKGDDPEIED</sequence>
<organism evidence="4 5">
    <name type="scientific">Roseiconus nitratireducens</name>
    <dbReference type="NCBI Taxonomy" id="2605748"/>
    <lineage>
        <taxon>Bacteria</taxon>
        <taxon>Pseudomonadati</taxon>
        <taxon>Planctomycetota</taxon>
        <taxon>Planctomycetia</taxon>
        <taxon>Pirellulales</taxon>
        <taxon>Pirellulaceae</taxon>
        <taxon>Roseiconus</taxon>
    </lineage>
</organism>
<evidence type="ECO:0000313" key="4">
    <source>
        <dbReference type="EMBL" id="KAA5540013.1"/>
    </source>
</evidence>
<comment type="caution">
    <text evidence="4">The sequence shown here is derived from an EMBL/GenBank/DDBJ whole genome shotgun (WGS) entry which is preliminary data.</text>
</comment>
<dbReference type="PANTHER" id="PTHR35526">
    <property type="entry name" value="ANTI-SIGMA-F FACTOR RSBW-RELATED"/>
    <property type="match status" value="1"/>
</dbReference>
<keyword evidence="5" id="KW-1185">Reference proteome</keyword>
<dbReference type="AlphaFoldDB" id="A0A5M6CY34"/>
<dbReference type="Proteomes" id="UP000324479">
    <property type="component" value="Unassembled WGS sequence"/>
</dbReference>
<feature type="domain" description="Histidine kinase/HSP90-like ATPase" evidence="3">
    <location>
        <begin position="34"/>
        <end position="140"/>
    </location>
</feature>